<dbReference type="EnsemblMetazoa" id="XM_030983380">
    <property type="protein sequence ID" value="XP_030839240"/>
    <property type="gene ID" value="LOC115923121"/>
</dbReference>
<dbReference type="AlphaFoldDB" id="A0A7M7NNU4"/>
<dbReference type="GO" id="GO:0020037">
    <property type="term" value="F:heme binding"/>
    <property type="evidence" value="ECO:0000318"/>
    <property type="project" value="GO_Central"/>
</dbReference>
<dbReference type="PRINTS" id="PR00463">
    <property type="entry name" value="EP450I"/>
</dbReference>
<dbReference type="OMA" id="PAMWENP"/>
<proteinExistence type="inferred from homology"/>
<dbReference type="Proteomes" id="UP000007110">
    <property type="component" value="Unassembled WGS sequence"/>
</dbReference>
<dbReference type="PANTHER" id="PTHR24300:SF417">
    <property type="entry name" value="CYTOCHROME P450 508B1-RELATED"/>
    <property type="match status" value="1"/>
</dbReference>
<name>A0A7M7NNU4_STRPU</name>
<dbReference type="KEGG" id="spu:115923121"/>
<organism evidence="6 7">
    <name type="scientific">Strongylocentrotus purpuratus</name>
    <name type="common">Purple sea urchin</name>
    <dbReference type="NCBI Taxonomy" id="7668"/>
    <lineage>
        <taxon>Eukaryota</taxon>
        <taxon>Metazoa</taxon>
        <taxon>Echinodermata</taxon>
        <taxon>Eleutherozoa</taxon>
        <taxon>Echinozoa</taxon>
        <taxon>Echinoidea</taxon>
        <taxon>Euechinoidea</taxon>
        <taxon>Echinacea</taxon>
        <taxon>Camarodonta</taxon>
        <taxon>Echinidea</taxon>
        <taxon>Strongylocentrotidae</taxon>
        <taxon>Strongylocentrotus</taxon>
    </lineage>
</organism>
<dbReference type="GeneID" id="115923121"/>
<dbReference type="InterPro" id="IPR001128">
    <property type="entry name" value="Cyt_P450"/>
</dbReference>
<evidence type="ECO:0000256" key="3">
    <source>
        <dbReference type="ARBA" id="ARBA00023004"/>
    </source>
</evidence>
<sequence>MLNNTTANVICRIVFGRRFEYDDEELQGILRGFFENFSTISGIYRRRICRVVLDFFAAGTETTSTALSWAILYLCLYPDVQTKVQSELDTVVGRGRQPAISDRARLPYCEATLMESMRIRPVLPLSLPHTTSRSVSLGGFTIPQGNDHHPNIWAAHHDPEVWDDPDDFRPERFLENHDSPTVKKNDSWIPFGLGRRECLGAQLAKMESFLLFRDLNSNSS</sequence>
<reference evidence="6" key="2">
    <citation type="submission" date="2021-01" db="UniProtKB">
        <authorList>
            <consortium name="EnsemblMetazoa"/>
        </authorList>
    </citation>
    <scope>IDENTIFICATION</scope>
</reference>
<feature type="binding site" description="axial binding residue" evidence="4">
    <location>
        <position position="198"/>
    </location>
    <ligand>
        <name>heme</name>
        <dbReference type="ChEBI" id="CHEBI:30413"/>
    </ligand>
    <ligandPart>
        <name>Fe</name>
        <dbReference type="ChEBI" id="CHEBI:18248"/>
    </ligandPart>
</feature>
<dbReference type="InParanoid" id="A0A7M7NNU4"/>
<dbReference type="InterPro" id="IPR017972">
    <property type="entry name" value="Cyt_P450_CS"/>
</dbReference>
<keyword evidence="5" id="KW-0560">Oxidoreductase</keyword>
<protein>
    <recommendedName>
        <fullName evidence="8">Cytochrome P450</fullName>
    </recommendedName>
</protein>
<comment type="similarity">
    <text evidence="1 5">Belongs to the cytochrome P450 family.</text>
</comment>
<dbReference type="InterPro" id="IPR002401">
    <property type="entry name" value="Cyt_P450_E_grp-I"/>
</dbReference>
<keyword evidence="4 5" id="KW-0349">Heme</keyword>
<evidence type="ECO:0008006" key="8">
    <source>
        <dbReference type="Google" id="ProtNLM"/>
    </source>
</evidence>
<dbReference type="InterPro" id="IPR050182">
    <property type="entry name" value="Cytochrome_P450_fam2"/>
</dbReference>
<dbReference type="GO" id="GO:0005506">
    <property type="term" value="F:iron ion binding"/>
    <property type="evidence" value="ECO:0007669"/>
    <property type="project" value="InterPro"/>
</dbReference>
<dbReference type="PANTHER" id="PTHR24300">
    <property type="entry name" value="CYTOCHROME P450 508A4-RELATED"/>
    <property type="match status" value="1"/>
</dbReference>
<dbReference type="GO" id="GO:0016712">
    <property type="term" value="F:oxidoreductase activity, acting on paired donors, with incorporation or reduction of molecular oxygen, reduced flavin or flavoprotein as one donor, and incorporation of one atom of oxygen"/>
    <property type="evidence" value="ECO:0000318"/>
    <property type="project" value="GO_Central"/>
</dbReference>
<evidence type="ECO:0000256" key="5">
    <source>
        <dbReference type="RuleBase" id="RU000461"/>
    </source>
</evidence>
<dbReference type="Pfam" id="PF00067">
    <property type="entry name" value="p450"/>
    <property type="match status" value="1"/>
</dbReference>
<reference evidence="7" key="1">
    <citation type="submission" date="2015-02" db="EMBL/GenBank/DDBJ databases">
        <title>Genome sequencing for Strongylocentrotus purpuratus.</title>
        <authorList>
            <person name="Murali S."/>
            <person name="Liu Y."/>
            <person name="Vee V."/>
            <person name="English A."/>
            <person name="Wang M."/>
            <person name="Skinner E."/>
            <person name="Han Y."/>
            <person name="Muzny D.M."/>
            <person name="Worley K.C."/>
            <person name="Gibbs R.A."/>
        </authorList>
    </citation>
    <scope>NUCLEOTIDE SEQUENCE</scope>
</reference>
<keyword evidence="3 4" id="KW-0408">Iron</keyword>
<evidence type="ECO:0000256" key="2">
    <source>
        <dbReference type="ARBA" id="ARBA00022723"/>
    </source>
</evidence>
<dbReference type="PRINTS" id="PR00385">
    <property type="entry name" value="P450"/>
</dbReference>
<dbReference type="RefSeq" id="XP_030839240.1">
    <property type="nucleotide sequence ID" value="XM_030983380.1"/>
</dbReference>
<dbReference type="PROSITE" id="PS00086">
    <property type="entry name" value="CYTOCHROME_P450"/>
    <property type="match status" value="1"/>
</dbReference>
<dbReference type="Gene3D" id="1.10.630.10">
    <property type="entry name" value="Cytochrome P450"/>
    <property type="match status" value="1"/>
</dbReference>
<dbReference type="OrthoDB" id="1055148at2759"/>
<evidence type="ECO:0000313" key="6">
    <source>
        <dbReference type="EnsemblMetazoa" id="XP_030839240"/>
    </source>
</evidence>
<keyword evidence="5" id="KW-0503">Monooxygenase</keyword>
<keyword evidence="7" id="KW-1185">Reference proteome</keyword>
<keyword evidence="2 4" id="KW-0479">Metal-binding</keyword>
<accession>A0A7M7NNU4</accession>
<evidence type="ECO:0000256" key="4">
    <source>
        <dbReference type="PIRSR" id="PIRSR602401-1"/>
    </source>
</evidence>
<comment type="cofactor">
    <cofactor evidence="4">
        <name>heme</name>
        <dbReference type="ChEBI" id="CHEBI:30413"/>
    </cofactor>
</comment>
<evidence type="ECO:0000313" key="7">
    <source>
        <dbReference type="Proteomes" id="UP000007110"/>
    </source>
</evidence>
<dbReference type="InterPro" id="IPR036396">
    <property type="entry name" value="Cyt_P450_sf"/>
</dbReference>
<dbReference type="SUPFAM" id="SSF48264">
    <property type="entry name" value="Cytochrome P450"/>
    <property type="match status" value="1"/>
</dbReference>
<evidence type="ECO:0000256" key="1">
    <source>
        <dbReference type="ARBA" id="ARBA00010617"/>
    </source>
</evidence>